<evidence type="ECO:0000256" key="3">
    <source>
        <dbReference type="SAM" id="SignalP"/>
    </source>
</evidence>
<feature type="chain" id="PRO_5021809798" evidence="3">
    <location>
        <begin position="22"/>
        <end position="79"/>
    </location>
</feature>
<sequence>MRKSNALIAIAAAMIPAAAWATGAEPAESGWIVWGFFAVCALIAVRQVWPALRQVSQAARELSSRSREGEEEKEDRMKF</sequence>
<keyword evidence="3" id="KW-0732">Signal</keyword>
<organism evidence="4 5">
    <name type="scientific">Trichloromonas acetexigens</name>
    <dbReference type="NCBI Taxonomy" id="38815"/>
    <lineage>
        <taxon>Bacteria</taxon>
        <taxon>Pseudomonadati</taxon>
        <taxon>Thermodesulfobacteriota</taxon>
        <taxon>Desulfuromonadia</taxon>
        <taxon>Desulfuromonadales</taxon>
        <taxon>Trichloromonadaceae</taxon>
        <taxon>Trichloromonas</taxon>
    </lineage>
</organism>
<keyword evidence="2" id="KW-0472">Membrane</keyword>
<protein>
    <submittedName>
        <fullName evidence="4">Uncharacterized protein</fullName>
    </submittedName>
</protein>
<feature type="signal peptide" evidence="3">
    <location>
        <begin position="1"/>
        <end position="21"/>
    </location>
</feature>
<name>A0A550JBH0_9BACT</name>
<evidence type="ECO:0000313" key="4">
    <source>
        <dbReference type="EMBL" id="TRO80599.1"/>
    </source>
</evidence>
<comment type="caution">
    <text evidence="4">The sequence shown here is derived from an EMBL/GenBank/DDBJ whole genome shotgun (WGS) entry which is preliminary data.</text>
</comment>
<feature type="compositionally biased region" description="Basic and acidic residues" evidence="1">
    <location>
        <begin position="62"/>
        <end position="79"/>
    </location>
</feature>
<proteinExistence type="predicted"/>
<dbReference type="AlphaFoldDB" id="A0A550JBH0"/>
<evidence type="ECO:0000256" key="2">
    <source>
        <dbReference type="SAM" id="Phobius"/>
    </source>
</evidence>
<evidence type="ECO:0000256" key="1">
    <source>
        <dbReference type="SAM" id="MobiDB-lite"/>
    </source>
</evidence>
<feature type="region of interest" description="Disordered" evidence="1">
    <location>
        <begin position="59"/>
        <end position="79"/>
    </location>
</feature>
<gene>
    <name evidence="4" type="ORF">FL622_10940</name>
</gene>
<dbReference type="RefSeq" id="WP_140396684.1">
    <property type="nucleotide sequence ID" value="NZ_FOJJ01000039.1"/>
</dbReference>
<keyword evidence="2" id="KW-1133">Transmembrane helix</keyword>
<evidence type="ECO:0000313" key="5">
    <source>
        <dbReference type="Proteomes" id="UP000317155"/>
    </source>
</evidence>
<keyword evidence="2" id="KW-0812">Transmembrane</keyword>
<accession>A0A550JBH0</accession>
<reference evidence="4 5" key="1">
    <citation type="submission" date="2019-07" db="EMBL/GenBank/DDBJ databases">
        <title>Insights of Desulfuromonas acetexigens electromicrobiology.</title>
        <authorList>
            <person name="Katuri K."/>
            <person name="Sapireddy V."/>
            <person name="Shaw D.R."/>
            <person name="Saikaly P."/>
        </authorList>
    </citation>
    <scope>NUCLEOTIDE SEQUENCE [LARGE SCALE GENOMIC DNA]</scope>
    <source>
        <strain evidence="4 5">2873</strain>
    </source>
</reference>
<dbReference type="Proteomes" id="UP000317155">
    <property type="component" value="Unassembled WGS sequence"/>
</dbReference>
<feature type="transmembrane region" description="Helical" evidence="2">
    <location>
        <begin position="31"/>
        <end position="49"/>
    </location>
</feature>
<dbReference type="EMBL" id="VJVV01000007">
    <property type="protein sequence ID" value="TRO80599.1"/>
    <property type="molecule type" value="Genomic_DNA"/>
</dbReference>
<keyword evidence="5" id="KW-1185">Reference proteome</keyword>